<organism evidence="13 14">
    <name type="scientific">Penicillium decumbens</name>
    <dbReference type="NCBI Taxonomy" id="69771"/>
    <lineage>
        <taxon>Eukaryota</taxon>
        <taxon>Fungi</taxon>
        <taxon>Dikarya</taxon>
        <taxon>Ascomycota</taxon>
        <taxon>Pezizomycotina</taxon>
        <taxon>Eurotiomycetes</taxon>
        <taxon>Eurotiomycetidae</taxon>
        <taxon>Eurotiales</taxon>
        <taxon>Aspergillaceae</taxon>
        <taxon>Penicillium</taxon>
    </lineage>
</organism>
<evidence type="ECO:0000256" key="2">
    <source>
        <dbReference type="ARBA" id="ARBA00006780"/>
    </source>
</evidence>
<dbReference type="Pfam" id="PF07960">
    <property type="entry name" value="CBP4"/>
    <property type="match status" value="1"/>
</dbReference>
<comment type="similarity">
    <text evidence="2 11">Belongs to the CBP4 family.</text>
</comment>
<evidence type="ECO:0000256" key="5">
    <source>
        <dbReference type="ARBA" id="ARBA00022989"/>
    </source>
</evidence>
<dbReference type="InterPro" id="IPR012420">
    <property type="entry name" value="Cbp4"/>
</dbReference>
<dbReference type="GO" id="GO:0034551">
    <property type="term" value="P:mitochondrial respiratory chain complex III assembly"/>
    <property type="evidence" value="ECO:0007669"/>
    <property type="project" value="TreeGrafter"/>
</dbReference>
<sequence>MSRAGIWFKTIVGGLALCVGGPAMVQWLRPSDEELKKRYSPELQKRSAEQGNRQEQEFDDYVNKLKEWSKSDKSIWFAAKEEQDAKQAQIDAQRRRAKEETRIQREEMRKEMLGEK</sequence>
<protein>
    <recommendedName>
        <fullName evidence="10 11">Cytochrome b mRNA-processing protein 4</fullName>
    </recommendedName>
</protein>
<proteinExistence type="inferred from homology"/>
<keyword evidence="4 11" id="KW-0999">Mitochondrion inner membrane</keyword>
<evidence type="ECO:0000313" key="14">
    <source>
        <dbReference type="Proteomes" id="UP000191522"/>
    </source>
</evidence>
<gene>
    <name evidence="13" type="ORF">PENDEC_c006G00084</name>
</gene>
<keyword evidence="7 11" id="KW-0472">Membrane</keyword>
<evidence type="ECO:0000256" key="8">
    <source>
        <dbReference type="ARBA" id="ARBA00023186"/>
    </source>
</evidence>
<keyword evidence="8 11" id="KW-0143">Chaperone</keyword>
<reference evidence="14" key="1">
    <citation type="journal article" date="2017" name="Nat. Microbiol.">
        <title>Global analysis of biosynthetic gene clusters reveals vast potential of secondary metabolite production in Penicillium species.</title>
        <authorList>
            <person name="Nielsen J.C."/>
            <person name="Grijseels S."/>
            <person name="Prigent S."/>
            <person name="Ji B."/>
            <person name="Dainat J."/>
            <person name="Nielsen K.F."/>
            <person name="Frisvad J.C."/>
            <person name="Workman M."/>
            <person name="Nielsen J."/>
        </authorList>
    </citation>
    <scope>NUCLEOTIDE SEQUENCE [LARGE SCALE GENOMIC DNA]</scope>
    <source>
        <strain evidence="14">IBT 11843</strain>
    </source>
</reference>
<evidence type="ECO:0000256" key="9">
    <source>
        <dbReference type="ARBA" id="ARBA00025413"/>
    </source>
</evidence>
<evidence type="ECO:0000256" key="4">
    <source>
        <dbReference type="ARBA" id="ARBA00022792"/>
    </source>
</evidence>
<dbReference type="OMA" id="DKPIWVV"/>
<keyword evidence="5 11" id="KW-1133">Transmembrane helix</keyword>
<dbReference type="PANTHER" id="PTHR28202:SF1">
    <property type="entry name" value="ASSEMBLY FACTOR CBP4"/>
    <property type="match status" value="1"/>
</dbReference>
<dbReference type="EMBL" id="MDYL01000006">
    <property type="protein sequence ID" value="OQD75667.1"/>
    <property type="molecule type" value="Genomic_DNA"/>
</dbReference>
<comment type="caution">
    <text evidence="13">The sequence shown here is derived from an EMBL/GenBank/DDBJ whole genome shotgun (WGS) entry which is preliminary data.</text>
</comment>
<evidence type="ECO:0000256" key="1">
    <source>
        <dbReference type="ARBA" id="ARBA00004434"/>
    </source>
</evidence>
<dbReference type="GO" id="GO:0005743">
    <property type="term" value="C:mitochondrial inner membrane"/>
    <property type="evidence" value="ECO:0007669"/>
    <property type="project" value="UniProtKB-SubCell"/>
</dbReference>
<dbReference type="OrthoDB" id="5576752at2759"/>
<evidence type="ECO:0000256" key="12">
    <source>
        <dbReference type="SAM" id="MobiDB-lite"/>
    </source>
</evidence>
<dbReference type="PANTHER" id="PTHR28202">
    <property type="entry name" value="ASSEMBLY FACTOR CBP4"/>
    <property type="match status" value="1"/>
</dbReference>
<feature type="compositionally biased region" description="Basic and acidic residues" evidence="12">
    <location>
        <begin position="92"/>
        <end position="116"/>
    </location>
</feature>
<name>A0A1V6PG15_PENDC</name>
<comment type="function">
    <text evidence="9 11">Essential for the assembly of ubiquinol-cytochrome c reductase. It has a direct effect on the correct occurrence of the Rieske protein, core 4, core 5 and apocytochrome b.</text>
</comment>
<dbReference type="Proteomes" id="UP000191522">
    <property type="component" value="Unassembled WGS sequence"/>
</dbReference>
<evidence type="ECO:0000313" key="13">
    <source>
        <dbReference type="EMBL" id="OQD75667.1"/>
    </source>
</evidence>
<feature type="region of interest" description="Disordered" evidence="12">
    <location>
        <begin position="87"/>
        <end position="116"/>
    </location>
</feature>
<evidence type="ECO:0000256" key="7">
    <source>
        <dbReference type="ARBA" id="ARBA00023136"/>
    </source>
</evidence>
<dbReference type="AlphaFoldDB" id="A0A1V6PG15"/>
<evidence type="ECO:0000256" key="3">
    <source>
        <dbReference type="ARBA" id="ARBA00022692"/>
    </source>
</evidence>
<keyword evidence="3 11" id="KW-0812">Transmembrane</keyword>
<accession>A0A1V6PG15</accession>
<feature type="transmembrane region" description="Helical" evidence="11">
    <location>
        <begin position="6"/>
        <end position="28"/>
    </location>
</feature>
<comment type="subcellular location">
    <subcellularLocation>
        <location evidence="1 11">Mitochondrion inner membrane</location>
        <topology evidence="1 11">Single-pass membrane protein</topology>
    </subcellularLocation>
</comment>
<keyword evidence="14" id="KW-1185">Reference proteome</keyword>
<keyword evidence="6 11" id="KW-0496">Mitochondrion</keyword>
<evidence type="ECO:0000256" key="11">
    <source>
        <dbReference type="RuleBase" id="RU368005"/>
    </source>
</evidence>
<evidence type="ECO:0000256" key="6">
    <source>
        <dbReference type="ARBA" id="ARBA00023128"/>
    </source>
</evidence>
<evidence type="ECO:0000256" key="10">
    <source>
        <dbReference type="ARBA" id="ARBA00031521"/>
    </source>
</evidence>